<sequence>MYYGNALPGVKIPRLASIWWCITELNNSMLPSFFLKFKEREAALTVSKLCRDKDHGYKYYQLCRDKYFYCATGSPVFSHLSKISQKLLPGPSNFEDVVGEHFSIWFLFDGNA</sequence>
<protein>
    <submittedName>
        <fullName evidence="1">Uncharacterized protein</fullName>
    </submittedName>
</protein>
<dbReference type="EMBL" id="JACXVP010000002">
    <property type="protein sequence ID" value="KAG5623576.1"/>
    <property type="molecule type" value="Genomic_DNA"/>
</dbReference>
<comment type="caution">
    <text evidence="1">The sequence shown here is derived from an EMBL/GenBank/DDBJ whole genome shotgun (WGS) entry which is preliminary data.</text>
</comment>
<dbReference type="AlphaFoldDB" id="A0A9J6AG73"/>
<proteinExistence type="predicted"/>
<keyword evidence="2" id="KW-1185">Reference proteome</keyword>
<organism evidence="1 2">
    <name type="scientific">Solanum commersonii</name>
    <name type="common">Commerson's wild potato</name>
    <name type="synonym">Commerson's nightshade</name>
    <dbReference type="NCBI Taxonomy" id="4109"/>
    <lineage>
        <taxon>Eukaryota</taxon>
        <taxon>Viridiplantae</taxon>
        <taxon>Streptophyta</taxon>
        <taxon>Embryophyta</taxon>
        <taxon>Tracheophyta</taxon>
        <taxon>Spermatophyta</taxon>
        <taxon>Magnoliopsida</taxon>
        <taxon>eudicotyledons</taxon>
        <taxon>Gunneridae</taxon>
        <taxon>Pentapetalae</taxon>
        <taxon>asterids</taxon>
        <taxon>lamiids</taxon>
        <taxon>Solanales</taxon>
        <taxon>Solanaceae</taxon>
        <taxon>Solanoideae</taxon>
        <taxon>Solaneae</taxon>
        <taxon>Solanum</taxon>
    </lineage>
</organism>
<reference evidence="1 2" key="1">
    <citation type="submission" date="2020-09" db="EMBL/GenBank/DDBJ databases">
        <title>De no assembly of potato wild relative species, Solanum commersonii.</title>
        <authorList>
            <person name="Cho K."/>
        </authorList>
    </citation>
    <scope>NUCLEOTIDE SEQUENCE [LARGE SCALE GENOMIC DNA]</scope>
    <source>
        <strain evidence="1">LZ3.2</strain>
        <tissue evidence="1">Leaf</tissue>
    </source>
</reference>
<dbReference type="Proteomes" id="UP000824120">
    <property type="component" value="Chromosome 2"/>
</dbReference>
<accession>A0A9J6AG73</accession>
<name>A0A9J6AG73_SOLCO</name>
<gene>
    <name evidence="1" type="ORF">H5410_008794</name>
</gene>
<evidence type="ECO:0000313" key="1">
    <source>
        <dbReference type="EMBL" id="KAG5623576.1"/>
    </source>
</evidence>
<evidence type="ECO:0000313" key="2">
    <source>
        <dbReference type="Proteomes" id="UP000824120"/>
    </source>
</evidence>